<sequence length="39" mass="4355">MLVEAAELAYAMVDPVLAVHLIEAAMLAFEEEQEEITYT</sequence>
<reference evidence="1 2" key="1">
    <citation type="submission" date="2012-11" db="EMBL/GenBank/DDBJ databases">
        <title>Whole genome sequence of Acidisphaera rubrifaciens HS-AP3.</title>
        <authorList>
            <person name="Azuma Y."/>
            <person name="Higashiura N."/>
            <person name="Hirakawa H."/>
            <person name="Matsushita K."/>
        </authorList>
    </citation>
    <scope>NUCLEOTIDE SEQUENCE [LARGE SCALE GENOMIC DNA]</scope>
    <source>
        <strain evidence="1 2">HS-AP3</strain>
    </source>
</reference>
<comment type="caution">
    <text evidence="1">The sequence shown here is derived from an EMBL/GenBank/DDBJ whole genome shotgun (WGS) entry which is preliminary data.</text>
</comment>
<evidence type="ECO:0000313" key="1">
    <source>
        <dbReference type="EMBL" id="GAN78456.1"/>
    </source>
</evidence>
<evidence type="ECO:0000313" key="2">
    <source>
        <dbReference type="Proteomes" id="UP000032680"/>
    </source>
</evidence>
<name>A0A0D6PAR6_9PROT</name>
<dbReference type="Proteomes" id="UP000032680">
    <property type="component" value="Unassembled WGS sequence"/>
</dbReference>
<gene>
    <name evidence="1" type="ORF">Asru_0882_01</name>
</gene>
<keyword evidence="2" id="KW-1185">Reference proteome</keyword>
<protein>
    <submittedName>
        <fullName evidence="1">Uncharacterized protein</fullName>
    </submittedName>
</protein>
<dbReference type="AlphaFoldDB" id="A0A0D6PAR6"/>
<accession>A0A0D6PAR6</accession>
<proteinExistence type="predicted"/>
<organism evidence="1 2">
    <name type="scientific">Acidisphaera rubrifaciens HS-AP3</name>
    <dbReference type="NCBI Taxonomy" id="1231350"/>
    <lineage>
        <taxon>Bacteria</taxon>
        <taxon>Pseudomonadati</taxon>
        <taxon>Pseudomonadota</taxon>
        <taxon>Alphaproteobacteria</taxon>
        <taxon>Acetobacterales</taxon>
        <taxon>Acetobacteraceae</taxon>
        <taxon>Acidisphaera</taxon>
    </lineage>
</organism>
<dbReference type="EMBL" id="BANB01000879">
    <property type="protein sequence ID" value="GAN78456.1"/>
    <property type="molecule type" value="Genomic_DNA"/>
</dbReference>